<keyword evidence="1" id="KW-0808">Transferase</keyword>
<keyword evidence="1" id="KW-0489">Methyltransferase</keyword>
<dbReference type="Proteomes" id="UP001497700">
    <property type="component" value="Unassembled WGS sequence"/>
</dbReference>
<evidence type="ECO:0000313" key="2">
    <source>
        <dbReference type="Proteomes" id="UP001497700"/>
    </source>
</evidence>
<evidence type="ECO:0000313" key="1">
    <source>
        <dbReference type="EMBL" id="KAI4865749.1"/>
    </source>
</evidence>
<reference evidence="1 2" key="1">
    <citation type="journal article" date="2022" name="New Phytol.">
        <title>Ecological generalism drives hyperdiversity of secondary metabolite gene clusters in xylarialean endophytes.</title>
        <authorList>
            <person name="Franco M.E.E."/>
            <person name="Wisecaver J.H."/>
            <person name="Arnold A.E."/>
            <person name="Ju Y.M."/>
            <person name="Slot J.C."/>
            <person name="Ahrendt S."/>
            <person name="Moore L.P."/>
            <person name="Eastman K.E."/>
            <person name="Scott K."/>
            <person name="Konkel Z."/>
            <person name="Mondo S.J."/>
            <person name="Kuo A."/>
            <person name="Hayes R.D."/>
            <person name="Haridas S."/>
            <person name="Andreopoulos B."/>
            <person name="Riley R."/>
            <person name="LaButti K."/>
            <person name="Pangilinan J."/>
            <person name="Lipzen A."/>
            <person name="Amirebrahimi M."/>
            <person name="Yan J."/>
            <person name="Adam C."/>
            <person name="Keymanesh K."/>
            <person name="Ng V."/>
            <person name="Louie K."/>
            <person name="Northen T."/>
            <person name="Drula E."/>
            <person name="Henrissat B."/>
            <person name="Hsieh H.M."/>
            <person name="Youens-Clark K."/>
            <person name="Lutzoni F."/>
            <person name="Miadlikowska J."/>
            <person name="Eastwood D.C."/>
            <person name="Hamelin R.C."/>
            <person name="Grigoriev I.V."/>
            <person name="U'Ren J.M."/>
        </authorList>
    </citation>
    <scope>NUCLEOTIDE SEQUENCE [LARGE SCALE GENOMIC DNA]</scope>
    <source>
        <strain evidence="1 2">CBS 119005</strain>
    </source>
</reference>
<keyword evidence="2" id="KW-1185">Reference proteome</keyword>
<accession>A0ACB9Z1W5</accession>
<comment type="caution">
    <text evidence="1">The sequence shown here is derived from an EMBL/GenBank/DDBJ whole genome shotgun (WGS) entry which is preliminary data.</text>
</comment>
<proteinExistence type="predicted"/>
<gene>
    <name evidence="1" type="ORF">F4820DRAFT_447673</name>
</gene>
<protein>
    <submittedName>
        <fullName evidence="1">S-adenosyl-L-methionine-dependent methyltransferase</fullName>
    </submittedName>
</protein>
<sequence length="376" mass="41705">MANSETPEPVAAVAPEAAASPRPAAETTAEASTSAGVPGATEAPIEAAPVEEGDNDFNDADSALGEGDNASSTASLTESILEYRTLNGRTYHSERHGSEGKYWGPNDERQNEAMDMNHHFLTLCLGGKLFLAPLKDDIEKVLDIGTGTGLWVIDMADEYPNCVVIGTDLSPIQPSWCPPNVKFEIDDLEQPWTYAPNSFDYIHIRYMVGGVSDWNKLFRQAYGALKPGGWIESFEVEADYRSDDNTIPPNSAMHIWQDLFTEGGKKLGRPFTILTEDTQRKGIEAAGFVDITVKDIKVPMGSWPADSRLKEIGQWAQYTLEQDLEGFVMFMWNTVLGRSLEEMQVFLAGYRRELRTRSIHAYLPQRVVYARKPETA</sequence>
<organism evidence="1 2">
    <name type="scientific">Hypoxylon rubiginosum</name>
    <dbReference type="NCBI Taxonomy" id="110542"/>
    <lineage>
        <taxon>Eukaryota</taxon>
        <taxon>Fungi</taxon>
        <taxon>Dikarya</taxon>
        <taxon>Ascomycota</taxon>
        <taxon>Pezizomycotina</taxon>
        <taxon>Sordariomycetes</taxon>
        <taxon>Xylariomycetidae</taxon>
        <taxon>Xylariales</taxon>
        <taxon>Hypoxylaceae</taxon>
        <taxon>Hypoxylon</taxon>
    </lineage>
</organism>
<name>A0ACB9Z1W5_9PEZI</name>
<dbReference type="EMBL" id="MU393467">
    <property type="protein sequence ID" value="KAI4865749.1"/>
    <property type="molecule type" value="Genomic_DNA"/>
</dbReference>